<organism evidence="2 3">
    <name type="scientific">Favolaschia claudopus</name>
    <dbReference type="NCBI Taxonomy" id="2862362"/>
    <lineage>
        <taxon>Eukaryota</taxon>
        <taxon>Fungi</taxon>
        <taxon>Dikarya</taxon>
        <taxon>Basidiomycota</taxon>
        <taxon>Agaricomycotina</taxon>
        <taxon>Agaricomycetes</taxon>
        <taxon>Agaricomycetidae</taxon>
        <taxon>Agaricales</taxon>
        <taxon>Marasmiineae</taxon>
        <taxon>Mycenaceae</taxon>
        <taxon>Favolaschia</taxon>
    </lineage>
</organism>
<dbReference type="AlphaFoldDB" id="A0AAW0AEU5"/>
<evidence type="ECO:0000313" key="3">
    <source>
        <dbReference type="Proteomes" id="UP001362999"/>
    </source>
</evidence>
<proteinExistence type="predicted"/>
<evidence type="ECO:0000256" key="1">
    <source>
        <dbReference type="SAM" id="MobiDB-lite"/>
    </source>
</evidence>
<gene>
    <name evidence="2" type="ORF">R3P38DRAFT_2793615</name>
</gene>
<dbReference type="Proteomes" id="UP001362999">
    <property type="component" value="Unassembled WGS sequence"/>
</dbReference>
<accession>A0AAW0AEU5</accession>
<comment type="caution">
    <text evidence="2">The sequence shown here is derived from an EMBL/GenBank/DDBJ whole genome shotgun (WGS) entry which is preliminary data.</text>
</comment>
<dbReference type="EMBL" id="JAWWNJ010000074">
    <property type="protein sequence ID" value="KAK7006947.1"/>
    <property type="molecule type" value="Genomic_DNA"/>
</dbReference>
<reference evidence="2 3" key="1">
    <citation type="journal article" date="2024" name="J Genomics">
        <title>Draft genome sequencing and assembly of Favolaschia claudopus CIRM-BRFM 2984 isolated from oak limbs.</title>
        <authorList>
            <person name="Navarro D."/>
            <person name="Drula E."/>
            <person name="Chaduli D."/>
            <person name="Cazenave R."/>
            <person name="Ahrendt S."/>
            <person name="Wang J."/>
            <person name="Lipzen A."/>
            <person name="Daum C."/>
            <person name="Barry K."/>
            <person name="Grigoriev I.V."/>
            <person name="Favel A."/>
            <person name="Rosso M.N."/>
            <person name="Martin F."/>
        </authorList>
    </citation>
    <scope>NUCLEOTIDE SEQUENCE [LARGE SCALE GENOMIC DNA]</scope>
    <source>
        <strain evidence="2 3">CIRM-BRFM 2984</strain>
    </source>
</reference>
<sequence>MPSTQVWPKDSAASSIERRAEPLHIDNPEVELMADHPPSIKSLPRLFAGYHQAKASIVWPICCPAGGQPNTVAIRTCCAICADPKAFKTLKYNTAQEKRIFFTPRKSPQMAKLGKGSGPKIRPPGLCRRKNFGPCFLSSLGNSELRKIKIEAQIILDQRQRRLGDVVRNMQNSDFLWYYGLRTQPFFNFSQNPNYIP</sequence>
<protein>
    <submittedName>
        <fullName evidence="2">Uncharacterized protein</fullName>
    </submittedName>
</protein>
<feature type="region of interest" description="Disordered" evidence="1">
    <location>
        <begin position="1"/>
        <end position="21"/>
    </location>
</feature>
<keyword evidence="3" id="KW-1185">Reference proteome</keyword>
<name>A0AAW0AEU5_9AGAR</name>
<evidence type="ECO:0000313" key="2">
    <source>
        <dbReference type="EMBL" id="KAK7006947.1"/>
    </source>
</evidence>